<dbReference type="InterPro" id="IPR015946">
    <property type="entry name" value="KH_dom-like_a/b"/>
</dbReference>
<dbReference type="PROSITE" id="PS01319">
    <property type="entry name" value="RBFA"/>
    <property type="match status" value="1"/>
</dbReference>
<dbReference type="NCBIfam" id="TIGR00082">
    <property type="entry name" value="rbfA"/>
    <property type="match status" value="1"/>
</dbReference>
<comment type="function">
    <text evidence="2">One of several proteins that assist in the late maturation steps of the functional core of the 30S ribosomal subunit. Associates with free 30S ribosomal subunits (but not with 30S subunits that are part of 70S ribosomes or polysomes). Required for efficient processing of 16S rRNA. May interact with the 5'-terminal helix region of 16S rRNA.</text>
</comment>
<evidence type="ECO:0000256" key="2">
    <source>
        <dbReference type="HAMAP-Rule" id="MF_00003"/>
    </source>
</evidence>
<comment type="subcellular location">
    <subcellularLocation>
        <location evidence="2">Cytoplasm</location>
    </subcellularLocation>
</comment>
<dbReference type="HAMAP" id="MF_00003">
    <property type="entry name" value="RbfA"/>
    <property type="match status" value="1"/>
</dbReference>
<dbReference type="InterPro" id="IPR020053">
    <property type="entry name" value="Ribosome-bd_factorA_CS"/>
</dbReference>
<dbReference type="EMBL" id="JACRSP010000003">
    <property type="protein sequence ID" value="MBC8536642.1"/>
    <property type="molecule type" value="Genomic_DNA"/>
</dbReference>
<dbReference type="Pfam" id="PF02033">
    <property type="entry name" value="RBFA"/>
    <property type="match status" value="1"/>
</dbReference>
<dbReference type="Proteomes" id="UP000620366">
    <property type="component" value="Unassembled WGS sequence"/>
</dbReference>
<name>A0A926HQS0_9FIRM</name>
<comment type="subunit">
    <text evidence="2">Monomer. Binds 30S ribosomal subunits, but not 50S ribosomal subunits or 70S ribosomes.</text>
</comment>
<reference evidence="3" key="1">
    <citation type="submission" date="2020-08" db="EMBL/GenBank/DDBJ databases">
        <title>Genome public.</title>
        <authorList>
            <person name="Liu C."/>
            <person name="Sun Q."/>
        </authorList>
    </citation>
    <scope>NUCLEOTIDE SEQUENCE</scope>
    <source>
        <strain evidence="3">BX7</strain>
    </source>
</reference>
<dbReference type="PANTHER" id="PTHR33515">
    <property type="entry name" value="RIBOSOME-BINDING FACTOR A, CHLOROPLASTIC-RELATED"/>
    <property type="match status" value="1"/>
</dbReference>
<comment type="similarity">
    <text evidence="2">Belongs to the RbfA family.</text>
</comment>
<dbReference type="SUPFAM" id="SSF89919">
    <property type="entry name" value="Ribosome-binding factor A, RbfA"/>
    <property type="match status" value="1"/>
</dbReference>
<dbReference type="PANTHER" id="PTHR33515:SF1">
    <property type="entry name" value="RIBOSOME-BINDING FACTOR A, CHLOROPLASTIC-RELATED"/>
    <property type="match status" value="1"/>
</dbReference>
<gene>
    <name evidence="2 3" type="primary">rbfA</name>
    <name evidence="3" type="ORF">H8695_08095</name>
</gene>
<keyword evidence="1 2" id="KW-0690">Ribosome biogenesis</keyword>
<comment type="caution">
    <text evidence="3">The sequence shown here is derived from an EMBL/GenBank/DDBJ whole genome shotgun (WGS) entry which is preliminary data.</text>
</comment>
<evidence type="ECO:0000313" key="3">
    <source>
        <dbReference type="EMBL" id="MBC8536642.1"/>
    </source>
</evidence>
<keyword evidence="2" id="KW-0963">Cytoplasm</keyword>
<organism evidence="3 4">
    <name type="scientific">Feifania hominis</name>
    <dbReference type="NCBI Taxonomy" id="2763660"/>
    <lineage>
        <taxon>Bacteria</taxon>
        <taxon>Bacillati</taxon>
        <taxon>Bacillota</taxon>
        <taxon>Clostridia</taxon>
        <taxon>Eubacteriales</taxon>
        <taxon>Feifaniaceae</taxon>
        <taxon>Feifania</taxon>
    </lineage>
</organism>
<sequence>MAKYRSGRIDEEVKRELAAVIRELKDPRIPLMTSVVKVHVTPDLKFAKAYVSIMGDDEAVREAVKGLQSAAGFVRREIGARLALRYTPQFTFVADDSIAHGAHIAKLLREIDTDGGDQSGEDSSILEE</sequence>
<dbReference type="Gene3D" id="3.30.300.20">
    <property type="match status" value="1"/>
</dbReference>
<dbReference type="GO" id="GO:0005829">
    <property type="term" value="C:cytosol"/>
    <property type="evidence" value="ECO:0007669"/>
    <property type="project" value="TreeGrafter"/>
</dbReference>
<dbReference type="InterPro" id="IPR000238">
    <property type="entry name" value="RbfA"/>
</dbReference>
<protein>
    <recommendedName>
        <fullName evidence="2">Ribosome-binding factor A</fullName>
    </recommendedName>
</protein>
<dbReference type="InterPro" id="IPR023799">
    <property type="entry name" value="RbfA_dom_sf"/>
</dbReference>
<dbReference type="GO" id="GO:0030490">
    <property type="term" value="P:maturation of SSU-rRNA"/>
    <property type="evidence" value="ECO:0007669"/>
    <property type="project" value="UniProtKB-UniRule"/>
</dbReference>
<evidence type="ECO:0000256" key="1">
    <source>
        <dbReference type="ARBA" id="ARBA00022517"/>
    </source>
</evidence>
<dbReference type="AlphaFoldDB" id="A0A926HQS0"/>
<dbReference type="GO" id="GO:0043024">
    <property type="term" value="F:ribosomal small subunit binding"/>
    <property type="evidence" value="ECO:0007669"/>
    <property type="project" value="TreeGrafter"/>
</dbReference>
<evidence type="ECO:0000313" key="4">
    <source>
        <dbReference type="Proteomes" id="UP000620366"/>
    </source>
</evidence>
<dbReference type="RefSeq" id="WP_249300480.1">
    <property type="nucleotide sequence ID" value="NZ_JACRSP010000003.1"/>
</dbReference>
<accession>A0A926HQS0</accession>
<keyword evidence="4" id="KW-1185">Reference proteome</keyword>
<proteinExistence type="inferred from homology"/>